<reference evidence="1 2" key="1">
    <citation type="submission" date="2020-03" db="EMBL/GenBank/DDBJ databases">
        <title>Draft genome sequence of environmentally isolated cultures.</title>
        <authorList>
            <person name="Wilson H.S."/>
            <person name="De Leon M.E."/>
        </authorList>
    </citation>
    <scope>NUCLEOTIDE SEQUENCE [LARGE SCALE GENOMIC DNA]</scope>
    <source>
        <strain evidence="1 2">HSC-31F16</strain>
    </source>
</reference>
<sequence length="238" mass="25746">MGLKGLFSLTFSGTRLSAADIVHNDETFQNDQVQFARMLAVLSDIGLTKKQIHQIQKRTGLSSSRILHVQHRAIDAWNFILERTDESGYAGGADSIAATLLDSRLYQVPPADDPNAFLQIEPSAHQFYAEVDPDGGSGLVSLTQPPIPGSALDRGLVAEAAVSDGSALMLIHPPGRPFLEVYEEEGIGTVVSHGRLVHQSVVDGSLVQQFEIGAPNDEDLIYSVSPHMEKDCETESIL</sequence>
<protein>
    <submittedName>
        <fullName evidence="1">Uncharacterized protein</fullName>
    </submittedName>
</protein>
<dbReference type="RefSeq" id="WP_166450976.1">
    <property type="nucleotide sequence ID" value="NZ_JAAOMA010000004.1"/>
</dbReference>
<evidence type="ECO:0000313" key="1">
    <source>
        <dbReference type="EMBL" id="NHR04460.1"/>
    </source>
</evidence>
<name>A0ABX0L0Y6_9NEIS</name>
<organism evidence="1 2">
    <name type="scientific">Chromobacterium fluminis</name>
    <dbReference type="NCBI Taxonomy" id="3044269"/>
    <lineage>
        <taxon>Bacteria</taxon>
        <taxon>Pseudomonadati</taxon>
        <taxon>Pseudomonadota</taxon>
        <taxon>Betaproteobacteria</taxon>
        <taxon>Neisseriales</taxon>
        <taxon>Chromobacteriaceae</taxon>
        <taxon>Chromobacterium</taxon>
    </lineage>
</organism>
<dbReference type="Proteomes" id="UP001515641">
    <property type="component" value="Unassembled WGS sequence"/>
</dbReference>
<keyword evidence="2" id="KW-1185">Reference proteome</keyword>
<proteinExistence type="predicted"/>
<comment type="caution">
    <text evidence="1">The sequence shown here is derived from an EMBL/GenBank/DDBJ whole genome shotgun (WGS) entry which is preliminary data.</text>
</comment>
<gene>
    <name evidence="1" type="ORF">HA052_04545</name>
</gene>
<dbReference type="EMBL" id="JAAOMA010000004">
    <property type="protein sequence ID" value="NHR04460.1"/>
    <property type="molecule type" value="Genomic_DNA"/>
</dbReference>
<evidence type="ECO:0000313" key="2">
    <source>
        <dbReference type="Proteomes" id="UP001515641"/>
    </source>
</evidence>
<accession>A0ABX0L0Y6</accession>